<dbReference type="Proteomes" id="UP001583177">
    <property type="component" value="Unassembled WGS sequence"/>
</dbReference>
<feature type="region of interest" description="Disordered" evidence="7">
    <location>
        <begin position="1"/>
        <end position="28"/>
    </location>
</feature>
<keyword evidence="6" id="KW-0326">Glycosidase</keyword>
<evidence type="ECO:0000256" key="3">
    <source>
        <dbReference type="ARBA" id="ARBA00007658"/>
    </source>
</evidence>
<accession>A0ABR3WDZ8</accession>
<reference evidence="9 10" key="1">
    <citation type="journal article" date="2024" name="IMA Fungus">
        <title>IMA Genome - F19 : A genome assembly and annotation guide to empower mycologists, including annotated draft genome sequences of Ceratocystis pirilliformis, Diaporthe australafricana, Fusarium ophioides, Paecilomyces lecythidis, and Sporothrix stenoceras.</title>
        <authorList>
            <person name="Aylward J."/>
            <person name="Wilson A.M."/>
            <person name="Visagie C.M."/>
            <person name="Spraker J."/>
            <person name="Barnes I."/>
            <person name="Buitendag C."/>
            <person name="Ceriani C."/>
            <person name="Del Mar Angel L."/>
            <person name="du Plessis D."/>
            <person name="Fuchs T."/>
            <person name="Gasser K."/>
            <person name="Kramer D."/>
            <person name="Li W."/>
            <person name="Munsamy K."/>
            <person name="Piso A."/>
            <person name="Price J.L."/>
            <person name="Sonnekus B."/>
            <person name="Thomas C."/>
            <person name="van der Nest A."/>
            <person name="van Dijk A."/>
            <person name="van Heerden A."/>
            <person name="van Vuuren N."/>
            <person name="Yilmaz N."/>
            <person name="Duong T.A."/>
            <person name="van der Merwe N.A."/>
            <person name="Wingfield M.J."/>
            <person name="Wingfield B.D."/>
        </authorList>
    </citation>
    <scope>NUCLEOTIDE SEQUENCE [LARGE SCALE GENOMIC DNA]</scope>
    <source>
        <strain evidence="9 10">CMW 18300</strain>
    </source>
</reference>
<dbReference type="PANTHER" id="PTHR11742:SF29">
    <property type="entry name" value="ALPHA-1,2-MANNOSIDASE"/>
    <property type="match status" value="1"/>
</dbReference>
<evidence type="ECO:0000256" key="4">
    <source>
        <dbReference type="ARBA" id="ARBA00022801"/>
    </source>
</evidence>
<feature type="region of interest" description="Disordered" evidence="7">
    <location>
        <begin position="98"/>
        <end position="120"/>
    </location>
</feature>
<dbReference type="InterPro" id="IPR050749">
    <property type="entry name" value="Glycosyl_Hydrolase_47"/>
</dbReference>
<dbReference type="InterPro" id="IPR012341">
    <property type="entry name" value="6hp_glycosidase-like_sf"/>
</dbReference>
<evidence type="ECO:0000256" key="7">
    <source>
        <dbReference type="SAM" id="MobiDB-lite"/>
    </source>
</evidence>
<dbReference type="EC" id="3.2.1.-" evidence="6"/>
<evidence type="ECO:0000256" key="2">
    <source>
        <dbReference type="ARBA" id="ARBA00004922"/>
    </source>
</evidence>
<dbReference type="PANTHER" id="PTHR11742">
    <property type="entry name" value="MANNOSYL-OLIGOSACCHARIDE ALPHA-1,2-MANNOSIDASE-RELATED"/>
    <property type="match status" value="1"/>
</dbReference>
<organism evidence="9 10">
    <name type="scientific">Diaporthe australafricana</name>
    <dbReference type="NCBI Taxonomy" id="127596"/>
    <lineage>
        <taxon>Eukaryota</taxon>
        <taxon>Fungi</taxon>
        <taxon>Dikarya</taxon>
        <taxon>Ascomycota</taxon>
        <taxon>Pezizomycotina</taxon>
        <taxon>Sordariomycetes</taxon>
        <taxon>Sordariomycetidae</taxon>
        <taxon>Diaporthales</taxon>
        <taxon>Diaporthaceae</taxon>
        <taxon>Diaporthe</taxon>
    </lineage>
</organism>
<keyword evidence="8" id="KW-0472">Membrane</keyword>
<evidence type="ECO:0000256" key="1">
    <source>
        <dbReference type="ARBA" id="ARBA00001913"/>
    </source>
</evidence>
<proteinExistence type="inferred from homology"/>
<comment type="caution">
    <text evidence="9">The sequence shown here is derived from an EMBL/GenBank/DDBJ whole genome shotgun (WGS) entry which is preliminary data.</text>
</comment>
<comment type="cofactor">
    <cofactor evidence="1">
        <name>Ca(2+)</name>
        <dbReference type="ChEBI" id="CHEBI:29108"/>
    </cofactor>
</comment>
<keyword evidence="8" id="KW-1133">Transmembrane helix</keyword>
<sequence>MYPPAPYKVRKKRHSGPSLPRSPFTGRGRRLGRKDAALTLLGVLLVYLVYTSWSSPGRELESARLERYMNDEAAARRVWDVRSSFDWAAIKFRYPPAADPAPLPTGPRGKGGKDTPLPRVQHRFPAETKAGAAAREARRDQVRALFQKNWRSYRRFAWMQDALLPVSGGGRDQFSGWAATLVDALDTLWIMGLREEFDEAVDAVARIDFGQSTTDRVNMFETNIRYLGGLMAAYDLSGRGVLLAKAVELGDMLFAGFNTPSRLPVDFFGMGQSKSGEGLQIEGGVVAASPGTLLLEFTRLTQLTGDPKYYGAIAPIADLFYEGQNRTNLPGIWPQWISMSVPDVATGTAFSLGSGADSLFEYVVKMHAMLGGREPKYAAMSTGWMDAANEHMLFRPMLPDGTDVLLAGNVNALQPGQATLDPESEHLACFLGGTYALGGRILARDEYIDIGAKLANGCAYAYRAMPTGMMPERFNTVACESRTSCPWSEQRWDEGRRQRAEYRSHLPLGFTTAKDPRYILRPEAIESLFVLWRVTGGAQFQEAAWQMFAAVANGTETEYANAAVMDVTRAEYPLEKEDYMESFWLAETLKYFYLALSPPDLISLDDFVLNTEAHPFRRPT</sequence>
<dbReference type="Pfam" id="PF01532">
    <property type="entry name" value="Glyco_hydro_47"/>
    <property type="match status" value="1"/>
</dbReference>
<keyword evidence="4 6" id="KW-0378">Hydrolase</keyword>
<dbReference type="Gene3D" id="1.50.10.10">
    <property type="match status" value="1"/>
</dbReference>
<keyword evidence="5" id="KW-1015">Disulfide bond</keyword>
<dbReference type="InterPro" id="IPR001382">
    <property type="entry name" value="Glyco_hydro_47"/>
</dbReference>
<evidence type="ECO:0000256" key="6">
    <source>
        <dbReference type="RuleBase" id="RU361193"/>
    </source>
</evidence>
<keyword evidence="8" id="KW-0812">Transmembrane</keyword>
<evidence type="ECO:0000313" key="10">
    <source>
        <dbReference type="Proteomes" id="UP001583177"/>
    </source>
</evidence>
<comment type="pathway">
    <text evidence="2">Protein modification; protein glycosylation.</text>
</comment>
<protein>
    <recommendedName>
        <fullName evidence="6">alpha-1,2-Mannosidase</fullName>
        <ecNumber evidence="6">3.2.1.-</ecNumber>
    </recommendedName>
</protein>
<dbReference type="SUPFAM" id="SSF48225">
    <property type="entry name" value="Seven-hairpin glycosidases"/>
    <property type="match status" value="1"/>
</dbReference>
<dbReference type="EMBL" id="JAWRVE010000097">
    <property type="protein sequence ID" value="KAL1859622.1"/>
    <property type="molecule type" value="Genomic_DNA"/>
</dbReference>
<gene>
    <name evidence="9" type="ORF">Daus18300_009487</name>
</gene>
<evidence type="ECO:0000256" key="8">
    <source>
        <dbReference type="SAM" id="Phobius"/>
    </source>
</evidence>
<evidence type="ECO:0000313" key="9">
    <source>
        <dbReference type="EMBL" id="KAL1859622.1"/>
    </source>
</evidence>
<feature type="transmembrane region" description="Helical" evidence="8">
    <location>
        <begin position="36"/>
        <end position="53"/>
    </location>
</feature>
<evidence type="ECO:0000256" key="5">
    <source>
        <dbReference type="ARBA" id="ARBA00023157"/>
    </source>
</evidence>
<comment type="similarity">
    <text evidence="3 6">Belongs to the glycosyl hydrolase 47 family.</text>
</comment>
<dbReference type="InterPro" id="IPR036026">
    <property type="entry name" value="Seven-hairpin_glycosidases"/>
</dbReference>
<keyword evidence="10" id="KW-1185">Reference proteome</keyword>
<dbReference type="PRINTS" id="PR00747">
    <property type="entry name" value="GLYHDRLASE47"/>
</dbReference>
<name>A0ABR3WDZ8_9PEZI</name>